<evidence type="ECO:0000259" key="1">
    <source>
        <dbReference type="SMART" id="SM00860"/>
    </source>
</evidence>
<protein>
    <recommendedName>
        <fullName evidence="1">Knr4/Smi1-like domain-containing protein</fullName>
    </recommendedName>
</protein>
<organism evidence="2 3">
    <name type="scientific">Candidatus Borkfalkia ceftriaxoniphila</name>
    <dbReference type="NCBI Taxonomy" id="2508949"/>
    <lineage>
        <taxon>Bacteria</taxon>
        <taxon>Bacillati</taxon>
        <taxon>Bacillota</taxon>
        <taxon>Clostridia</taxon>
        <taxon>Christensenellales</taxon>
        <taxon>Christensenellaceae</taxon>
        <taxon>Candidatus Borkfalkia</taxon>
    </lineage>
</organism>
<dbReference type="InterPro" id="IPR018958">
    <property type="entry name" value="Knr4/Smi1-like_dom"/>
</dbReference>
<proteinExistence type="predicted"/>
<dbReference type="SUPFAM" id="SSF160631">
    <property type="entry name" value="SMI1/KNR4-like"/>
    <property type="match status" value="1"/>
</dbReference>
<comment type="caution">
    <text evidence="2">The sequence shown here is derived from an EMBL/GenBank/DDBJ whole genome shotgun (WGS) entry which is preliminary data.</text>
</comment>
<dbReference type="Proteomes" id="UP000291269">
    <property type="component" value="Unassembled WGS sequence"/>
</dbReference>
<reference evidence="2 3" key="1">
    <citation type="journal article" date="2019" name="Gut">
        <title>Antibiotics-induced monodominance of a novel gut bacterial order.</title>
        <authorList>
            <person name="Hildebrand F."/>
            <person name="Moitinho-Silva L."/>
            <person name="Blasche S."/>
            <person name="Jahn M.T."/>
            <person name="Gossmann T.I."/>
            <person name="Heuerta-Cepas J."/>
            <person name="Hercog R."/>
            <person name="Luetge M."/>
            <person name="Bahram M."/>
            <person name="Pryszlak A."/>
            <person name="Alves R.J."/>
            <person name="Waszak S.M."/>
            <person name="Zhu A."/>
            <person name="Ye L."/>
            <person name="Costea P.I."/>
            <person name="Aalvink S."/>
            <person name="Belzer C."/>
            <person name="Forslund S.K."/>
            <person name="Sunagawa S."/>
            <person name="Hentschel U."/>
            <person name="Merten C."/>
            <person name="Patil K.R."/>
            <person name="Benes V."/>
            <person name="Bork P."/>
        </authorList>
    </citation>
    <scope>NUCLEOTIDE SEQUENCE [LARGE SCALE GENOMIC DNA]</scope>
    <source>
        <strain evidence="2 3">HDS1380</strain>
    </source>
</reference>
<accession>A0A4Q2KAD7</accession>
<keyword evidence="3" id="KW-1185">Reference proteome</keyword>
<feature type="domain" description="Knr4/Smi1-like" evidence="1">
    <location>
        <begin position="44"/>
        <end position="169"/>
    </location>
</feature>
<dbReference type="OrthoDB" id="1828051at2"/>
<dbReference type="EMBL" id="SDOZ01000002">
    <property type="protein sequence ID" value="RXZ61515.1"/>
    <property type="molecule type" value="Genomic_DNA"/>
</dbReference>
<dbReference type="Pfam" id="PF09346">
    <property type="entry name" value="SMI1_KNR4"/>
    <property type="match status" value="1"/>
</dbReference>
<dbReference type="InterPro" id="IPR037883">
    <property type="entry name" value="Knr4/Smi1-like_sf"/>
</dbReference>
<dbReference type="AlphaFoldDB" id="A0A4Q2KAD7"/>
<dbReference type="SMART" id="SM00860">
    <property type="entry name" value="SMI1_KNR4"/>
    <property type="match status" value="1"/>
</dbReference>
<sequence length="201" mass="23930">MEVLEYFFGKIKLPKKETKEGDALWLNPKADKQMDKVVHKKYAPINEIQIQQMEQDLQRISRVVFPDWYRSFLQYANGLSLYYGAISLYGLQKVERSNPEWESPSSLYLENLSRHKHVPKEWLFIGCYCYDGTEIVIDTNKEESDIFCLYNETDKVICSWKNFDEFLFTETKRLELLYLQHPWGWLDIKSNTLPVGHKDKN</sequence>
<dbReference type="Gene3D" id="3.40.1580.10">
    <property type="entry name" value="SMI1/KNR4-like"/>
    <property type="match status" value="1"/>
</dbReference>
<evidence type="ECO:0000313" key="2">
    <source>
        <dbReference type="EMBL" id="RXZ61515.1"/>
    </source>
</evidence>
<name>A0A4Q2KAD7_9FIRM</name>
<gene>
    <name evidence="2" type="ORF">ESZ91_03735</name>
</gene>
<evidence type="ECO:0000313" key="3">
    <source>
        <dbReference type="Proteomes" id="UP000291269"/>
    </source>
</evidence>